<keyword evidence="2" id="KW-1185">Reference proteome</keyword>
<comment type="caution">
    <text evidence="1">The sequence shown here is derived from an EMBL/GenBank/DDBJ whole genome shotgun (WGS) entry which is preliminary data.</text>
</comment>
<dbReference type="Proteomes" id="UP001285921">
    <property type="component" value="Unassembled WGS sequence"/>
</dbReference>
<dbReference type="EMBL" id="BTCL01000043">
    <property type="protein sequence ID" value="GMK49006.1"/>
    <property type="molecule type" value="Genomic_DNA"/>
</dbReference>
<proteinExistence type="predicted"/>
<gene>
    <name evidence="1" type="ORF">PghCCS26_61360</name>
</gene>
<accession>A0ABQ6NV86</accession>
<sequence length="89" mass="9928">MNGKFVSKTNILAGAGIPCNITHNICEREQSCKYGMAATGVEFHAADHAIQSFRRRRRIMDLGTVDSAIENGYHGCNETDNHYQQRDGQ</sequence>
<name>A0ABQ6NV86_9BACL</name>
<evidence type="ECO:0000313" key="2">
    <source>
        <dbReference type="Proteomes" id="UP001285921"/>
    </source>
</evidence>
<reference evidence="1 2" key="1">
    <citation type="submission" date="2023-05" db="EMBL/GenBank/DDBJ databases">
        <title>Draft genome of Paenibacillus sp. CCS26.</title>
        <authorList>
            <person name="Akita H."/>
            <person name="Shinto Y."/>
            <person name="Kimura Z."/>
        </authorList>
    </citation>
    <scope>NUCLEOTIDE SEQUENCE [LARGE SCALE GENOMIC DNA]</scope>
    <source>
        <strain evidence="1 2">CCS26</strain>
    </source>
</reference>
<protein>
    <submittedName>
        <fullName evidence="1">Uncharacterized protein</fullName>
    </submittedName>
</protein>
<evidence type="ECO:0000313" key="1">
    <source>
        <dbReference type="EMBL" id="GMK49006.1"/>
    </source>
</evidence>
<organism evidence="1 2">
    <name type="scientific">Paenibacillus glycanilyticus</name>
    <dbReference type="NCBI Taxonomy" id="126569"/>
    <lineage>
        <taxon>Bacteria</taxon>
        <taxon>Bacillati</taxon>
        <taxon>Bacillota</taxon>
        <taxon>Bacilli</taxon>
        <taxon>Bacillales</taxon>
        <taxon>Paenibacillaceae</taxon>
        <taxon>Paenibacillus</taxon>
    </lineage>
</organism>